<accession>A0A317FD41</accession>
<keyword evidence="2" id="KW-0813">Transport</keyword>
<evidence type="ECO:0000256" key="6">
    <source>
        <dbReference type="SAM" id="Phobius"/>
    </source>
</evidence>
<feature type="transmembrane region" description="Helical" evidence="6">
    <location>
        <begin position="329"/>
        <end position="349"/>
    </location>
</feature>
<feature type="domain" description="ABC transmembrane type-1" evidence="7">
    <location>
        <begin position="60"/>
        <end position="358"/>
    </location>
</feature>
<reference evidence="9" key="1">
    <citation type="submission" date="2018-05" db="EMBL/GenBank/DDBJ databases">
        <authorList>
            <person name="Du Z."/>
            <person name="Wang X."/>
        </authorList>
    </citation>
    <scope>NUCLEOTIDE SEQUENCE [LARGE SCALE GENOMIC DNA]</scope>
    <source>
        <strain evidence="9">CQN31</strain>
    </source>
</reference>
<dbReference type="SUPFAM" id="SSF90123">
    <property type="entry name" value="ABC transporter transmembrane region"/>
    <property type="match status" value="1"/>
</dbReference>
<dbReference type="EMBL" id="QGNA01000003">
    <property type="protein sequence ID" value="PWS36433.1"/>
    <property type="molecule type" value="Genomic_DNA"/>
</dbReference>
<organism evidence="8 9">
    <name type="scientific">Falsiroseomonas bella</name>
    <dbReference type="NCBI Taxonomy" id="2184016"/>
    <lineage>
        <taxon>Bacteria</taxon>
        <taxon>Pseudomonadati</taxon>
        <taxon>Pseudomonadota</taxon>
        <taxon>Alphaproteobacteria</taxon>
        <taxon>Acetobacterales</taxon>
        <taxon>Roseomonadaceae</taxon>
        <taxon>Falsiroseomonas</taxon>
    </lineage>
</organism>
<feature type="transmembrane region" description="Helical" evidence="6">
    <location>
        <begin position="175"/>
        <end position="195"/>
    </location>
</feature>
<evidence type="ECO:0000256" key="4">
    <source>
        <dbReference type="ARBA" id="ARBA00022989"/>
    </source>
</evidence>
<dbReference type="Proteomes" id="UP000245765">
    <property type="component" value="Unassembled WGS sequence"/>
</dbReference>
<keyword evidence="5 6" id="KW-0472">Membrane</keyword>
<feature type="transmembrane region" description="Helical" evidence="6">
    <location>
        <begin position="98"/>
        <end position="118"/>
    </location>
</feature>
<evidence type="ECO:0000256" key="2">
    <source>
        <dbReference type="ARBA" id="ARBA00022448"/>
    </source>
</evidence>
<name>A0A317FD41_9PROT</name>
<dbReference type="InterPro" id="IPR036640">
    <property type="entry name" value="ABC1_TM_sf"/>
</dbReference>
<feature type="transmembrane region" description="Helical" evidence="6">
    <location>
        <begin position="52"/>
        <end position="71"/>
    </location>
</feature>
<comment type="subcellular location">
    <subcellularLocation>
        <location evidence="1">Cell membrane</location>
        <topology evidence="1">Multi-pass membrane protein</topology>
    </subcellularLocation>
</comment>
<dbReference type="RefSeq" id="WP_109871226.1">
    <property type="nucleotide sequence ID" value="NZ_QGNA01000003.1"/>
</dbReference>
<dbReference type="Gene3D" id="1.20.1560.10">
    <property type="entry name" value="ABC transporter type 1, transmembrane domain"/>
    <property type="match status" value="1"/>
</dbReference>
<keyword evidence="9" id="KW-1185">Reference proteome</keyword>
<protein>
    <submittedName>
        <fullName evidence="8">ABC transporter</fullName>
    </submittedName>
</protein>
<feature type="transmembrane region" description="Helical" evidence="6">
    <location>
        <begin position="299"/>
        <end position="323"/>
    </location>
</feature>
<evidence type="ECO:0000259" key="7">
    <source>
        <dbReference type="PROSITE" id="PS50929"/>
    </source>
</evidence>
<keyword evidence="3 6" id="KW-0812">Transmembrane</keyword>
<evidence type="ECO:0000313" key="8">
    <source>
        <dbReference type="EMBL" id="PWS36433.1"/>
    </source>
</evidence>
<dbReference type="InterPro" id="IPR050835">
    <property type="entry name" value="ABC_transporter_sub-D"/>
</dbReference>
<sequence>MTLVPDAPSALQERIGAHAALRARYLARPHPGAPAMRMLRLLAGAARGAGRWAFLGLVGAVVLTVVGQLLVNLRITTWNADFFDALERRSAPELLRQAWIFLAIVLGWMAVVTAALVAKRRLVIALRRHLTLMLTGAWMDAGRHYRLRNMEGSHDNEDGRIAEDARVVCEMGVDFLASLLAATLQFVAFVGMLWIHSGTARLAIGRVEVAIPGYMVWIALVYAFLGAALAIFVGRPLVRATDRRQAAEADFRASLLAALSHSPVIALTGAEPGERRRLAGAFARVQASWNVQTGSFRNLSFLSSGFGLLTAGLPMLILAPSYLAGEISLGTLMQLTIAFGQVVGALLWLSDNYPTIAQWEASAERVLALHEAVCDLPGEASAAGPGRVLRAAEKGPELAFRAVTLLGSAGEVLLSRFDTVIRPGERVLLEAPPQVAAALFRAVAGLSSWGAGRIELPEHSAPFFMGERPFLPRAPLREAVLEPQAVGDVADEALKAAMLATGVAHLVPMLDAVADWEEELGLEEQQRLQFARCLVQRPGWIMMHDATSALGAAEEARLLAALAQHLPDAAIISIAHRPIAEGLYQRRITLPAAA</sequence>
<evidence type="ECO:0000256" key="3">
    <source>
        <dbReference type="ARBA" id="ARBA00022692"/>
    </source>
</evidence>
<dbReference type="InterPro" id="IPR027417">
    <property type="entry name" value="P-loop_NTPase"/>
</dbReference>
<proteinExistence type="predicted"/>
<comment type="caution">
    <text evidence="8">The sequence shown here is derived from an EMBL/GenBank/DDBJ whole genome shotgun (WGS) entry which is preliminary data.</text>
</comment>
<dbReference type="SUPFAM" id="SSF52540">
    <property type="entry name" value="P-loop containing nucleoside triphosphate hydrolases"/>
    <property type="match status" value="1"/>
</dbReference>
<dbReference type="PROSITE" id="PS50929">
    <property type="entry name" value="ABC_TM1F"/>
    <property type="match status" value="1"/>
</dbReference>
<dbReference type="AlphaFoldDB" id="A0A317FD41"/>
<dbReference type="GO" id="GO:0005524">
    <property type="term" value="F:ATP binding"/>
    <property type="evidence" value="ECO:0007669"/>
    <property type="project" value="InterPro"/>
</dbReference>
<evidence type="ECO:0000256" key="5">
    <source>
        <dbReference type="ARBA" id="ARBA00023136"/>
    </source>
</evidence>
<dbReference type="Pfam" id="PF06472">
    <property type="entry name" value="ABC_membrane_2"/>
    <property type="match status" value="1"/>
</dbReference>
<dbReference type="GO" id="GO:0005886">
    <property type="term" value="C:plasma membrane"/>
    <property type="evidence" value="ECO:0007669"/>
    <property type="project" value="UniProtKB-SubCell"/>
</dbReference>
<dbReference type="InterPro" id="IPR011527">
    <property type="entry name" value="ABC1_TM_dom"/>
</dbReference>
<dbReference type="PANTHER" id="PTHR11384">
    <property type="entry name" value="ATP-BINDING CASSETTE, SUB-FAMILY D MEMBER"/>
    <property type="match status" value="1"/>
</dbReference>
<evidence type="ECO:0000313" key="9">
    <source>
        <dbReference type="Proteomes" id="UP000245765"/>
    </source>
</evidence>
<gene>
    <name evidence="8" type="ORF">DFH01_14850</name>
</gene>
<dbReference type="PANTHER" id="PTHR11384:SF59">
    <property type="entry name" value="LYSOSOMAL COBALAMIN TRANSPORTER ABCD4"/>
    <property type="match status" value="1"/>
</dbReference>
<feature type="transmembrane region" description="Helical" evidence="6">
    <location>
        <begin position="215"/>
        <end position="234"/>
    </location>
</feature>
<dbReference type="Gene3D" id="3.40.50.300">
    <property type="entry name" value="P-loop containing nucleotide triphosphate hydrolases"/>
    <property type="match status" value="1"/>
</dbReference>
<keyword evidence="4 6" id="KW-1133">Transmembrane helix</keyword>
<dbReference type="OrthoDB" id="9810134at2"/>
<evidence type="ECO:0000256" key="1">
    <source>
        <dbReference type="ARBA" id="ARBA00004651"/>
    </source>
</evidence>
<dbReference type="GO" id="GO:0140359">
    <property type="term" value="F:ABC-type transporter activity"/>
    <property type="evidence" value="ECO:0007669"/>
    <property type="project" value="InterPro"/>
</dbReference>